<organism evidence="1 2">
    <name type="scientific">Paracraurococcus lichenis</name>
    <dbReference type="NCBI Taxonomy" id="3064888"/>
    <lineage>
        <taxon>Bacteria</taxon>
        <taxon>Pseudomonadati</taxon>
        <taxon>Pseudomonadota</taxon>
        <taxon>Alphaproteobacteria</taxon>
        <taxon>Acetobacterales</taxon>
        <taxon>Roseomonadaceae</taxon>
        <taxon>Paracraurococcus</taxon>
    </lineage>
</organism>
<comment type="caution">
    <text evidence="1">The sequence shown here is derived from an EMBL/GenBank/DDBJ whole genome shotgun (WGS) entry which is preliminary data.</text>
</comment>
<gene>
    <name evidence="1" type="ORF">Q7A36_33855</name>
</gene>
<evidence type="ECO:0000313" key="1">
    <source>
        <dbReference type="EMBL" id="MDO9713363.1"/>
    </source>
</evidence>
<dbReference type="Proteomes" id="UP001243009">
    <property type="component" value="Unassembled WGS sequence"/>
</dbReference>
<proteinExistence type="predicted"/>
<evidence type="ECO:0000313" key="2">
    <source>
        <dbReference type="Proteomes" id="UP001243009"/>
    </source>
</evidence>
<dbReference type="InterPro" id="IPR017853">
    <property type="entry name" value="GH"/>
</dbReference>
<keyword evidence="2" id="KW-1185">Reference proteome</keyword>
<accession>A0ABT9EBM2</accession>
<dbReference type="RefSeq" id="WP_305108221.1">
    <property type="nucleotide sequence ID" value="NZ_JAUTWS010000084.1"/>
</dbReference>
<protein>
    <recommendedName>
        <fullName evidence="3">Glycoside hydrolase family 5 C-terminal domain-containing protein</fullName>
    </recommendedName>
</protein>
<sequence length="548" mass="60384">MEIGWGELDYASERFFRNEADLRKLLRECMHARLRPLILLNAHHGHPVPAEIFEARTAAAAPKGVRSVELASTFGVRPNLTGLCDLGDQGIMAEFLVTRIQGQSLTLSKALPRALRSGETLRLATLRYVPFSVRGSAEYEKTMSGWLRYVDMVGELAGSILGSLNGSDQGFDLEIWNELTFGSAFLSLNNYRSAELQQPRPDPGVIWDDIVQRTARHVTANPRRFAGVALSNGFASTIPWTAASLQPARVSAISKHPYPPSKHFPDEEQSGTALGGDGQHTSYVPTYDVFFPEYLATAIQTETLWRDLSTESNPIYETMHGRLARKSDTGAVLPVDVWITEIGVDPTEHGWTEPGRAEWLRQRFCLRAMIFFLGIGAARVYLFTAFGGPHQLLGQEPSSLMSPTLRTLSRANAVISHDHRRDVPVRNLGIEYFPGDATLEVFPGNHHPATPPLRASDCLTVLPFQSSTHRFVLAYYIMTRDIRTKLPPQQMRLRITGLAGISVAVTATDPIGGGSPHLAVLDRSVDGIVLSVMVTDTPCLLILNEAPV</sequence>
<name>A0ABT9EBM2_9PROT</name>
<evidence type="ECO:0008006" key="3">
    <source>
        <dbReference type="Google" id="ProtNLM"/>
    </source>
</evidence>
<dbReference type="SUPFAM" id="SSF51445">
    <property type="entry name" value="(Trans)glycosidases"/>
    <property type="match status" value="1"/>
</dbReference>
<dbReference type="EMBL" id="JAUTWS010000084">
    <property type="protein sequence ID" value="MDO9713363.1"/>
    <property type="molecule type" value="Genomic_DNA"/>
</dbReference>
<reference evidence="1 2" key="1">
    <citation type="submission" date="2023-08" db="EMBL/GenBank/DDBJ databases">
        <title>The draft genome sequence of Paracraurococcus sp. LOR1-02.</title>
        <authorList>
            <person name="Kingkaew E."/>
            <person name="Tanasupawat S."/>
        </authorList>
    </citation>
    <scope>NUCLEOTIDE SEQUENCE [LARGE SCALE GENOMIC DNA]</scope>
    <source>
        <strain evidence="1 2">LOR1-02</strain>
    </source>
</reference>